<evidence type="ECO:0000256" key="3">
    <source>
        <dbReference type="ARBA" id="ARBA00022729"/>
    </source>
</evidence>
<comment type="similarity">
    <text evidence="1">Belongs to the peptidase S28 family.</text>
</comment>
<dbReference type="SUPFAM" id="SSF53474">
    <property type="entry name" value="alpha/beta-Hydrolases"/>
    <property type="match status" value="1"/>
</dbReference>
<keyword evidence="3" id="KW-0732">Signal</keyword>
<keyword evidence="4" id="KW-0378">Hydrolase</keyword>
<dbReference type="EMBL" id="CAADRA010005201">
    <property type="protein sequence ID" value="VFT86908.1"/>
    <property type="molecule type" value="Genomic_DNA"/>
</dbReference>
<keyword evidence="5" id="KW-0325">Glycoprotein</keyword>
<evidence type="ECO:0000256" key="5">
    <source>
        <dbReference type="ARBA" id="ARBA00023180"/>
    </source>
</evidence>
<proteinExistence type="inferred from homology"/>
<gene>
    <name evidence="7" type="primary">Aste57867_10031</name>
    <name evidence="6" type="ORF">As57867_009992</name>
    <name evidence="7" type="ORF">ASTE57867_10031</name>
</gene>
<evidence type="ECO:0000313" key="7">
    <source>
        <dbReference type="EMBL" id="VFT86908.1"/>
    </source>
</evidence>
<evidence type="ECO:0000256" key="1">
    <source>
        <dbReference type="ARBA" id="ARBA00011079"/>
    </source>
</evidence>
<protein>
    <submittedName>
        <fullName evidence="7">Aste57867_10031 protein</fullName>
    </submittedName>
</protein>
<dbReference type="PANTHER" id="PTHR11010:SF38">
    <property type="entry name" value="LYSOSOMAL PRO-X CARBOXYPEPTIDASE"/>
    <property type="match status" value="1"/>
</dbReference>
<evidence type="ECO:0000256" key="4">
    <source>
        <dbReference type="ARBA" id="ARBA00022801"/>
    </source>
</evidence>
<evidence type="ECO:0000256" key="2">
    <source>
        <dbReference type="ARBA" id="ARBA00022670"/>
    </source>
</evidence>
<dbReference type="GO" id="GO:0006508">
    <property type="term" value="P:proteolysis"/>
    <property type="evidence" value="ECO:0007669"/>
    <property type="project" value="UniProtKB-KW"/>
</dbReference>
<dbReference type="GO" id="GO:0070008">
    <property type="term" value="F:serine-type exopeptidase activity"/>
    <property type="evidence" value="ECO:0007669"/>
    <property type="project" value="InterPro"/>
</dbReference>
<dbReference type="Proteomes" id="UP000332933">
    <property type="component" value="Unassembled WGS sequence"/>
</dbReference>
<dbReference type="AlphaFoldDB" id="A0A485KPT2"/>
<dbReference type="InterPro" id="IPR029058">
    <property type="entry name" value="AB_hydrolase_fold"/>
</dbReference>
<sequence length="94" mass="10823">MWVADDNVFMVHLAKKYKALTVALEHRFYGKSQPMPDWTVESLRVLAMRQAVDDVTTFQDHLVQSRNLVAAKWINFGGSFPGQLATYTKLFYPD</sequence>
<keyword evidence="2" id="KW-0645">Protease</keyword>
<dbReference type="Pfam" id="PF05577">
    <property type="entry name" value="Peptidase_S28"/>
    <property type="match status" value="1"/>
</dbReference>
<keyword evidence="8" id="KW-1185">Reference proteome</keyword>
<dbReference type="InterPro" id="IPR008758">
    <property type="entry name" value="Peptidase_S28"/>
</dbReference>
<evidence type="ECO:0000313" key="8">
    <source>
        <dbReference type="Proteomes" id="UP000332933"/>
    </source>
</evidence>
<dbReference type="PANTHER" id="PTHR11010">
    <property type="entry name" value="PROTEASE S28 PRO-X CARBOXYPEPTIDASE-RELATED"/>
    <property type="match status" value="1"/>
</dbReference>
<reference evidence="7 8" key="1">
    <citation type="submission" date="2019-03" db="EMBL/GenBank/DDBJ databases">
        <authorList>
            <person name="Gaulin E."/>
            <person name="Dumas B."/>
        </authorList>
    </citation>
    <scope>NUCLEOTIDE SEQUENCE [LARGE SCALE GENOMIC DNA]</scope>
    <source>
        <strain evidence="7">CBS 568.67</strain>
    </source>
</reference>
<accession>A0A485KPT2</accession>
<name>A0A485KPT2_9STRA</name>
<organism evidence="7 8">
    <name type="scientific">Aphanomyces stellatus</name>
    <dbReference type="NCBI Taxonomy" id="120398"/>
    <lineage>
        <taxon>Eukaryota</taxon>
        <taxon>Sar</taxon>
        <taxon>Stramenopiles</taxon>
        <taxon>Oomycota</taxon>
        <taxon>Saprolegniomycetes</taxon>
        <taxon>Saprolegniales</taxon>
        <taxon>Verrucalvaceae</taxon>
        <taxon>Aphanomyces</taxon>
    </lineage>
</organism>
<dbReference type="EMBL" id="VJMH01005180">
    <property type="protein sequence ID" value="KAF0699394.1"/>
    <property type="molecule type" value="Genomic_DNA"/>
</dbReference>
<dbReference type="GO" id="GO:0008239">
    <property type="term" value="F:dipeptidyl-peptidase activity"/>
    <property type="evidence" value="ECO:0007669"/>
    <property type="project" value="TreeGrafter"/>
</dbReference>
<evidence type="ECO:0000313" key="6">
    <source>
        <dbReference type="EMBL" id="KAF0699394.1"/>
    </source>
</evidence>
<reference evidence="6" key="2">
    <citation type="submission" date="2019-06" db="EMBL/GenBank/DDBJ databases">
        <title>Genomics analysis of Aphanomyces spp. identifies a new class of oomycete effector associated with host adaptation.</title>
        <authorList>
            <person name="Gaulin E."/>
        </authorList>
    </citation>
    <scope>NUCLEOTIDE SEQUENCE</scope>
    <source>
        <strain evidence="6">CBS 578.67</strain>
    </source>
</reference>
<dbReference type="OrthoDB" id="40707at2759"/>
<dbReference type="Gene3D" id="3.40.50.1820">
    <property type="entry name" value="alpha/beta hydrolase"/>
    <property type="match status" value="1"/>
</dbReference>